<feature type="binding site" evidence="4">
    <location>
        <position position="22"/>
    </location>
    <ligand>
        <name>a divalent metal cation</name>
        <dbReference type="ChEBI" id="CHEBI:60240"/>
        <label>1</label>
    </ligand>
</feature>
<feature type="binding site" evidence="4">
    <location>
        <position position="215"/>
    </location>
    <ligand>
        <name>a divalent metal cation</name>
        <dbReference type="ChEBI" id="CHEBI:60240"/>
        <label>1</label>
    </ligand>
</feature>
<evidence type="ECO:0000313" key="6">
    <source>
        <dbReference type="Proteomes" id="UP000002588"/>
    </source>
</evidence>
<proteinExistence type="inferred from homology"/>
<dbReference type="FunFam" id="3.20.20.140:FF:000005">
    <property type="entry name" value="TatD family hydrolase"/>
    <property type="match status" value="1"/>
</dbReference>
<dbReference type="eggNOG" id="COG0084">
    <property type="taxonomic scope" value="Bacteria"/>
</dbReference>
<evidence type="ECO:0000256" key="1">
    <source>
        <dbReference type="ARBA" id="ARBA00009275"/>
    </source>
</evidence>
<dbReference type="RefSeq" id="WP_011765430.1">
    <property type="nucleotide sequence ID" value="NC_008702.1"/>
</dbReference>
<accession>A1K659</accession>
<dbReference type="Gene3D" id="3.20.20.140">
    <property type="entry name" value="Metal-dependent hydrolases"/>
    <property type="match status" value="1"/>
</dbReference>
<dbReference type="PROSITE" id="PS01091">
    <property type="entry name" value="TATD_3"/>
    <property type="match status" value="1"/>
</dbReference>
<evidence type="ECO:0000256" key="4">
    <source>
        <dbReference type="PIRSR" id="PIRSR005902-1"/>
    </source>
</evidence>
<dbReference type="EMBL" id="AM406670">
    <property type="protein sequence ID" value="CAL94314.1"/>
    <property type="molecule type" value="Genomic_DNA"/>
</dbReference>
<dbReference type="EC" id="3.1.21.-" evidence="5"/>
<protein>
    <submittedName>
        <fullName evidence="5">Deoxyribonuclease</fullName>
        <ecNumber evidence="5">3.1.21.-</ecNumber>
    </submittedName>
</protein>
<dbReference type="PROSITE" id="PS01090">
    <property type="entry name" value="TATD_2"/>
    <property type="match status" value="1"/>
</dbReference>
<dbReference type="AlphaFoldDB" id="A1K659"/>
<dbReference type="PIRSF" id="PIRSF005902">
    <property type="entry name" value="DNase_TatD"/>
    <property type="match status" value="1"/>
</dbReference>
<keyword evidence="3 5" id="KW-0378">Hydrolase</keyword>
<dbReference type="PROSITE" id="PS01137">
    <property type="entry name" value="TATD_1"/>
    <property type="match status" value="1"/>
</dbReference>
<gene>
    <name evidence="5" type="primary">yjjV</name>
    <name evidence="5" type="ordered locus">azo1697</name>
</gene>
<sequence>MASPAGVDPAEPEFGLVDTHIHLDAAEFDADRAEVAQAARKAGVSCFVVPAVDVSSFGRIRRLAAQRTDVVFALGIHPLYVDKAEDDDLVRLAAALEEGGAVAIGEIGLDFFVPGLDPMLQERFFTAQLALAHDLDLPVILHVRRAVDAILKQLRRFRVRGGIAHAFNGSRQQAEAFIALGFKLGFGGAMSFEGSRRIRELARELPLDCLVLETDAPDIPPAWARGQRNAPENLARYAALLAELRDVPVAEVIRATTRNACNALPGLAARLGR</sequence>
<name>A1K659_AZOSB</name>
<evidence type="ECO:0000256" key="3">
    <source>
        <dbReference type="ARBA" id="ARBA00022801"/>
    </source>
</evidence>
<keyword evidence="6" id="KW-1185">Reference proteome</keyword>
<keyword evidence="2 4" id="KW-0479">Metal-binding</keyword>
<feature type="binding site" evidence="4">
    <location>
        <position position="20"/>
    </location>
    <ligand>
        <name>a divalent metal cation</name>
        <dbReference type="ChEBI" id="CHEBI:60240"/>
        <label>1</label>
    </ligand>
</feature>
<dbReference type="Proteomes" id="UP000002588">
    <property type="component" value="Chromosome"/>
</dbReference>
<evidence type="ECO:0000313" key="5">
    <source>
        <dbReference type="EMBL" id="CAL94314.1"/>
    </source>
</evidence>
<dbReference type="STRING" id="62928.azo1697"/>
<feature type="binding site" evidence="4">
    <location>
        <position position="142"/>
    </location>
    <ligand>
        <name>a divalent metal cation</name>
        <dbReference type="ChEBI" id="CHEBI:60240"/>
        <label>2</label>
    </ligand>
</feature>
<dbReference type="InterPro" id="IPR001130">
    <property type="entry name" value="TatD-like"/>
</dbReference>
<dbReference type="CDD" id="cd01310">
    <property type="entry name" value="TatD_DNAse"/>
    <property type="match status" value="1"/>
</dbReference>
<dbReference type="PANTHER" id="PTHR46124:SF2">
    <property type="entry name" value="D-AMINOACYL-TRNA DEACYLASE"/>
    <property type="match status" value="1"/>
</dbReference>
<dbReference type="SUPFAM" id="SSF51556">
    <property type="entry name" value="Metallo-dependent hydrolases"/>
    <property type="match status" value="1"/>
</dbReference>
<dbReference type="InterPro" id="IPR032466">
    <property type="entry name" value="Metal_Hydrolase"/>
</dbReference>
<dbReference type="HOGENOM" id="CLU_031506_0_1_4"/>
<dbReference type="GO" id="GO:0046872">
    <property type="term" value="F:metal ion binding"/>
    <property type="evidence" value="ECO:0007669"/>
    <property type="project" value="UniProtKB-KW"/>
</dbReference>
<dbReference type="KEGG" id="azo:azo1697"/>
<dbReference type="Pfam" id="PF01026">
    <property type="entry name" value="TatD_DNase"/>
    <property type="match status" value="1"/>
</dbReference>
<feature type="binding site" evidence="4">
    <location>
        <position position="165"/>
    </location>
    <ligand>
        <name>a divalent metal cation</name>
        <dbReference type="ChEBI" id="CHEBI:60240"/>
        <label>2</label>
    </ligand>
</feature>
<reference evidence="5 6" key="1">
    <citation type="journal article" date="2006" name="Nat. Biotechnol.">
        <title>Complete genome of the mutualistic, N2-fixing grass endophyte Azoarcus sp. strain BH72.</title>
        <authorList>
            <person name="Krause A."/>
            <person name="Ramakumar A."/>
            <person name="Bartels D."/>
            <person name="Battistoni F."/>
            <person name="Bekel T."/>
            <person name="Boch J."/>
            <person name="Boehm M."/>
            <person name="Friedrich F."/>
            <person name="Hurek T."/>
            <person name="Krause L."/>
            <person name="Linke B."/>
            <person name="McHardy A.C."/>
            <person name="Sarkar A."/>
            <person name="Schneiker S."/>
            <person name="Syed A.A."/>
            <person name="Thauer R."/>
            <person name="Vorhoelter F.-J."/>
            <person name="Weidner S."/>
            <person name="Puehler A."/>
            <person name="Reinhold-Hurek B."/>
            <person name="Kaiser O."/>
            <person name="Goesmann A."/>
        </authorList>
    </citation>
    <scope>NUCLEOTIDE SEQUENCE [LARGE SCALE GENOMIC DNA]</scope>
    <source>
        <strain evidence="5 6">BH72</strain>
    </source>
</reference>
<organism evidence="5 6">
    <name type="scientific">Azoarcus sp. (strain BH72)</name>
    <dbReference type="NCBI Taxonomy" id="418699"/>
    <lineage>
        <taxon>Bacteria</taxon>
        <taxon>Pseudomonadati</taxon>
        <taxon>Pseudomonadota</taxon>
        <taxon>Betaproteobacteria</taxon>
        <taxon>Rhodocyclales</taxon>
        <taxon>Zoogloeaceae</taxon>
        <taxon>Azoarcus</taxon>
    </lineage>
</organism>
<dbReference type="GO" id="GO:0016788">
    <property type="term" value="F:hydrolase activity, acting on ester bonds"/>
    <property type="evidence" value="ECO:0007669"/>
    <property type="project" value="InterPro"/>
</dbReference>
<evidence type="ECO:0000256" key="2">
    <source>
        <dbReference type="ARBA" id="ARBA00022723"/>
    </source>
</evidence>
<comment type="similarity">
    <text evidence="1">Belongs to the metallo-dependent hydrolases superfamily. TatD-type hydrolase family.</text>
</comment>
<dbReference type="InterPro" id="IPR018228">
    <property type="entry name" value="DNase_TatD-rel_CS"/>
</dbReference>
<feature type="binding site" evidence="4">
    <location>
        <position position="106"/>
    </location>
    <ligand>
        <name>a divalent metal cation</name>
        <dbReference type="ChEBI" id="CHEBI:60240"/>
        <label>1</label>
    </ligand>
</feature>
<dbReference type="PANTHER" id="PTHR46124">
    <property type="entry name" value="D-AMINOACYL-TRNA DEACYLASE"/>
    <property type="match status" value="1"/>
</dbReference>